<dbReference type="Gene3D" id="3.30.450.20">
    <property type="entry name" value="PAS domain"/>
    <property type="match status" value="1"/>
</dbReference>
<dbReference type="InterPro" id="IPR003594">
    <property type="entry name" value="HATPase_dom"/>
</dbReference>
<dbReference type="SUPFAM" id="SSF52172">
    <property type="entry name" value="CheY-like"/>
    <property type="match status" value="1"/>
</dbReference>
<evidence type="ECO:0000256" key="3">
    <source>
        <dbReference type="ARBA" id="ARBA00022553"/>
    </source>
</evidence>
<accession>A0A0K2GID6</accession>
<dbReference type="Proteomes" id="UP000069205">
    <property type="component" value="Chromosome"/>
</dbReference>
<dbReference type="InterPro" id="IPR036097">
    <property type="entry name" value="HisK_dim/P_sf"/>
</dbReference>
<feature type="modified residue" description="4-aspartylphosphate" evidence="4">
    <location>
        <position position="435"/>
    </location>
</feature>
<dbReference type="InterPro" id="IPR003661">
    <property type="entry name" value="HisK_dim/P_dom"/>
</dbReference>
<dbReference type="RefSeq" id="WP_053381526.1">
    <property type="nucleotide sequence ID" value="NZ_CP011801.1"/>
</dbReference>
<gene>
    <name evidence="7" type="ORF">NITMOv2_4334</name>
</gene>
<dbReference type="InterPro" id="IPR011006">
    <property type="entry name" value="CheY-like_superfamily"/>
</dbReference>
<dbReference type="Gene3D" id="1.10.287.130">
    <property type="match status" value="1"/>
</dbReference>
<dbReference type="GO" id="GO:0000155">
    <property type="term" value="F:phosphorelay sensor kinase activity"/>
    <property type="evidence" value="ECO:0007669"/>
    <property type="project" value="InterPro"/>
</dbReference>
<dbReference type="SMART" id="SM00388">
    <property type="entry name" value="HisKA"/>
    <property type="match status" value="1"/>
</dbReference>
<comment type="catalytic activity">
    <reaction evidence="1">
        <text>ATP + protein L-histidine = ADP + protein N-phospho-L-histidine.</text>
        <dbReference type="EC" id="2.7.13.3"/>
    </reaction>
</comment>
<proteinExistence type="predicted"/>
<sequence length="505" mass="54694">MASGSRPTDLPQYDARVLLNSQPVIVSVIDPATHRVQFQNDTGIKKFGDISGAACYDKIAGCAAPCDFCRMPEALASNDVVSNEVALPGDKHLLVHWSKASTSDGAQHVIETIVDVTEQKRTAQALHQSQKMEAVGRLAGGIAHDFNNLMMVVMGHAHRLLQQMANHPARPELDMISQAGMRAAALTKKLLTFSRRQVFEPKELPVTQVIRDMEDILQRLIGEQIQMVTVLHPRTGHVMADPVQLEQVIMNLVLNARDAMPDGGLVNIETDNVDLDESFTRTHPGSVAGPYVKIVVQDGGCGMDAATLAHIFEPFFTTKEAGKGTGLGLATVYGIVKQSRGYIDVVSAPGRGSRFTVYLPRVGQPIAAPEVVQPETTAAPPPSTILVVEDDESIRTLIATILQDHGYLVQAARDGQEALQCLQRLKGTCPLVITDVIMPRMKSADLVEGVKALQPAARVLYMSGYAGDTLHANGLADDMPFLQKPFLPTTLIEKVRELLHASPAH</sequence>
<keyword evidence="8" id="KW-1185">Reference proteome</keyword>
<dbReference type="PANTHER" id="PTHR43065">
    <property type="entry name" value="SENSOR HISTIDINE KINASE"/>
    <property type="match status" value="1"/>
</dbReference>
<evidence type="ECO:0000259" key="5">
    <source>
        <dbReference type="PROSITE" id="PS50109"/>
    </source>
</evidence>
<dbReference type="PRINTS" id="PR00344">
    <property type="entry name" value="BCTRLSENSOR"/>
</dbReference>
<keyword evidence="7" id="KW-0418">Kinase</keyword>
<keyword evidence="7" id="KW-0808">Transferase</keyword>
<dbReference type="InterPro" id="IPR001789">
    <property type="entry name" value="Sig_transdc_resp-reg_receiver"/>
</dbReference>
<keyword evidence="3 4" id="KW-0597">Phosphoprotein</keyword>
<dbReference type="EC" id="2.7.13.3" evidence="2"/>
<evidence type="ECO:0000313" key="8">
    <source>
        <dbReference type="Proteomes" id="UP000069205"/>
    </source>
</evidence>
<dbReference type="EMBL" id="CP011801">
    <property type="protein sequence ID" value="ALA60710.1"/>
    <property type="molecule type" value="Genomic_DNA"/>
</dbReference>
<dbReference type="STRING" id="42253.NITMOv2_4334"/>
<protein>
    <recommendedName>
        <fullName evidence="2">histidine kinase</fullName>
        <ecNumber evidence="2">2.7.13.3</ecNumber>
    </recommendedName>
</protein>
<dbReference type="PATRIC" id="fig|42253.5.peg.4279"/>
<feature type="domain" description="Response regulatory" evidence="6">
    <location>
        <begin position="384"/>
        <end position="499"/>
    </location>
</feature>
<name>A0A0K2GID6_NITMO</name>
<dbReference type="SUPFAM" id="SSF55874">
    <property type="entry name" value="ATPase domain of HSP90 chaperone/DNA topoisomerase II/histidine kinase"/>
    <property type="match status" value="1"/>
</dbReference>
<evidence type="ECO:0000256" key="2">
    <source>
        <dbReference type="ARBA" id="ARBA00012438"/>
    </source>
</evidence>
<dbReference type="InterPro" id="IPR004358">
    <property type="entry name" value="Sig_transdc_His_kin-like_C"/>
</dbReference>
<dbReference type="PROSITE" id="PS50109">
    <property type="entry name" value="HIS_KIN"/>
    <property type="match status" value="1"/>
</dbReference>
<dbReference type="SUPFAM" id="SSF47384">
    <property type="entry name" value="Homodimeric domain of signal transducing histidine kinase"/>
    <property type="match status" value="1"/>
</dbReference>
<dbReference type="SMART" id="SM00387">
    <property type="entry name" value="HATPase_c"/>
    <property type="match status" value="1"/>
</dbReference>
<dbReference type="SUPFAM" id="SSF55785">
    <property type="entry name" value="PYP-like sensor domain (PAS domain)"/>
    <property type="match status" value="1"/>
</dbReference>
<evidence type="ECO:0000256" key="1">
    <source>
        <dbReference type="ARBA" id="ARBA00000085"/>
    </source>
</evidence>
<evidence type="ECO:0000259" key="6">
    <source>
        <dbReference type="PROSITE" id="PS50110"/>
    </source>
</evidence>
<dbReference type="InterPro" id="IPR035965">
    <property type="entry name" value="PAS-like_dom_sf"/>
</dbReference>
<dbReference type="InterPro" id="IPR005467">
    <property type="entry name" value="His_kinase_dom"/>
</dbReference>
<dbReference type="SMART" id="SM00448">
    <property type="entry name" value="REC"/>
    <property type="match status" value="1"/>
</dbReference>
<feature type="domain" description="Histidine kinase" evidence="5">
    <location>
        <begin position="141"/>
        <end position="363"/>
    </location>
</feature>
<dbReference type="PANTHER" id="PTHR43065:SF42">
    <property type="entry name" value="TWO-COMPONENT SENSOR PPRA"/>
    <property type="match status" value="1"/>
</dbReference>
<dbReference type="Pfam" id="PF02518">
    <property type="entry name" value="HATPase_c"/>
    <property type="match status" value="1"/>
</dbReference>
<evidence type="ECO:0000256" key="4">
    <source>
        <dbReference type="PROSITE-ProRule" id="PRU00169"/>
    </source>
</evidence>
<dbReference type="KEGG" id="nmv:NITMOv2_4334"/>
<reference evidence="7 8" key="1">
    <citation type="journal article" date="2015" name="Proc. Natl. Acad. Sci. U.S.A.">
        <title>Expanded metabolic versatility of ubiquitous nitrite-oxidizing bacteria from the genus Nitrospira.</title>
        <authorList>
            <person name="Koch H."/>
            <person name="Lucker S."/>
            <person name="Albertsen M."/>
            <person name="Kitzinger K."/>
            <person name="Herbold C."/>
            <person name="Spieck E."/>
            <person name="Nielsen P.H."/>
            <person name="Wagner M."/>
            <person name="Daims H."/>
        </authorList>
    </citation>
    <scope>NUCLEOTIDE SEQUENCE [LARGE SCALE GENOMIC DNA]</scope>
    <source>
        <strain evidence="7 8">NSP M-1</strain>
    </source>
</reference>
<dbReference type="InterPro" id="IPR036890">
    <property type="entry name" value="HATPase_C_sf"/>
</dbReference>
<evidence type="ECO:0000313" key="7">
    <source>
        <dbReference type="EMBL" id="ALA60710.1"/>
    </source>
</evidence>
<dbReference type="Gene3D" id="3.30.565.10">
    <property type="entry name" value="Histidine kinase-like ATPase, C-terminal domain"/>
    <property type="match status" value="1"/>
</dbReference>
<dbReference type="Pfam" id="PF00072">
    <property type="entry name" value="Response_reg"/>
    <property type="match status" value="1"/>
</dbReference>
<dbReference type="PROSITE" id="PS50110">
    <property type="entry name" value="RESPONSE_REGULATORY"/>
    <property type="match status" value="1"/>
</dbReference>
<dbReference type="AlphaFoldDB" id="A0A0K2GID6"/>
<dbReference type="CDD" id="cd00156">
    <property type="entry name" value="REC"/>
    <property type="match status" value="1"/>
</dbReference>
<dbReference type="Gene3D" id="3.40.50.2300">
    <property type="match status" value="1"/>
</dbReference>
<organism evidence="7 8">
    <name type="scientific">Nitrospira moscoviensis</name>
    <dbReference type="NCBI Taxonomy" id="42253"/>
    <lineage>
        <taxon>Bacteria</taxon>
        <taxon>Pseudomonadati</taxon>
        <taxon>Nitrospirota</taxon>
        <taxon>Nitrospiria</taxon>
        <taxon>Nitrospirales</taxon>
        <taxon>Nitrospiraceae</taxon>
        <taxon>Nitrospira</taxon>
    </lineage>
</organism>